<comment type="similarity">
    <text evidence="1">Belongs to the DprA/Smf family.</text>
</comment>
<evidence type="ECO:0000259" key="2">
    <source>
        <dbReference type="Pfam" id="PF02481"/>
    </source>
</evidence>
<evidence type="ECO:0000313" key="3">
    <source>
        <dbReference type="EMBL" id="WYJ86297.1"/>
    </source>
</evidence>
<accession>A0ABZ2T9P8</accession>
<proteinExistence type="inferred from homology"/>
<dbReference type="Gene3D" id="3.40.50.450">
    <property type="match status" value="1"/>
</dbReference>
<dbReference type="EMBL" id="CP147248">
    <property type="protein sequence ID" value="WYJ86297.1"/>
    <property type="molecule type" value="Genomic_DNA"/>
</dbReference>
<evidence type="ECO:0000313" key="4">
    <source>
        <dbReference type="Proteomes" id="UP000195080"/>
    </source>
</evidence>
<dbReference type="Proteomes" id="UP000195080">
    <property type="component" value="Chromosome"/>
</dbReference>
<dbReference type="SUPFAM" id="SSF102405">
    <property type="entry name" value="MCP/YpsA-like"/>
    <property type="match status" value="1"/>
</dbReference>
<name>A0ABZ2T9P8_9ENTE</name>
<protein>
    <submittedName>
        <fullName evidence="3">DNA protecting protein DprA</fullName>
    </submittedName>
</protein>
<feature type="domain" description="Smf/DprA SLOG" evidence="2">
    <location>
        <begin position="1"/>
        <end position="194"/>
    </location>
</feature>
<dbReference type="InterPro" id="IPR003488">
    <property type="entry name" value="DprA"/>
</dbReference>
<dbReference type="Pfam" id="PF02481">
    <property type="entry name" value="DNA_processg_A"/>
    <property type="match status" value="1"/>
</dbReference>
<keyword evidence="4" id="KW-1185">Reference proteome</keyword>
<gene>
    <name evidence="3" type="ORF">A5866_001375</name>
</gene>
<sequence>MYAKGNVDLLNYEKSVAIKGTRYPSEFGEKMGIRVSKLLAKRNCSIVSGLAKGIDTCAHKGALDVAGKTIAVLAHGLDKPVYPKENRNLVKEILNSGGLLISTYPNGRKLIPQFLAARDEWQSSLSDGIIVIETGIQDGTNITIGHALKQNRPVGIIDHKQLKNGELSFIKQAQGNLKYISENKAYPLYTEKSIREFENKLKEIA</sequence>
<reference evidence="4" key="1">
    <citation type="submission" date="2017-05" db="EMBL/GenBank/DDBJ databases">
        <title>The Genome Sequence of EEnterococcus faecalis 9F2_4866.</title>
        <authorList>
            <consortium name="The Broad Institute Genomics Platform"/>
            <consortium name="The Broad Institute Genomic Center for Infectious Diseases"/>
            <person name="Earl A."/>
            <person name="Manson A."/>
            <person name="Schwartman J."/>
            <person name="Gilmore M."/>
            <person name="Abouelleil A."/>
            <person name="Cao P."/>
            <person name="Chapman S."/>
            <person name="Cusick C."/>
            <person name="Shea T."/>
            <person name="Young S."/>
            <person name="Neafsey D."/>
            <person name="Nusbaum C."/>
            <person name="Birren B."/>
        </authorList>
    </citation>
    <scope>NUCLEOTIDE SEQUENCE [LARGE SCALE GENOMIC DNA]</scope>
    <source>
        <strain evidence="4">12C11_DIV0727</strain>
    </source>
</reference>
<organism evidence="3 4">
    <name type="scientific">Candidatus Enterococcus lemimoniae</name>
    <dbReference type="NCBI Taxonomy" id="1834167"/>
    <lineage>
        <taxon>Bacteria</taxon>
        <taxon>Bacillati</taxon>
        <taxon>Bacillota</taxon>
        <taxon>Bacilli</taxon>
        <taxon>Lactobacillales</taxon>
        <taxon>Enterococcaceae</taxon>
        <taxon>Enterococcus</taxon>
    </lineage>
</organism>
<evidence type="ECO:0000256" key="1">
    <source>
        <dbReference type="ARBA" id="ARBA00006525"/>
    </source>
</evidence>
<dbReference type="InterPro" id="IPR057666">
    <property type="entry name" value="DrpA_SLOG"/>
</dbReference>
<dbReference type="PANTHER" id="PTHR43022:SF1">
    <property type="entry name" value="PROTEIN SMF"/>
    <property type="match status" value="1"/>
</dbReference>
<dbReference type="PANTHER" id="PTHR43022">
    <property type="entry name" value="PROTEIN SMF"/>
    <property type="match status" value="1"/>
</dbReference>